<proteinExistence type="predicted"/>
<dbReference type="AlphaFoldDB" id="A0A1X9T0M9"/>
<evidence type="ECO:0000313" key="3">
    <source>
        <dbReference type="Proteomes" id="UP000194265"/>
    </source>
</evidence>
<name>A0A1X9T0M9_9BACT</name>
<protein>
    <submittedName>
        <fullName evidence="2">Conjugal transfer protein TrbM</fullName>
    </submittedName>
</protein>
<dbReference type="STRING" id="1660074.CVIC8964_0653"/>
<keyword evidence="1" id="KW-0732">Signal</keyword>
<accession>A0A1X9T0M9</accession>
<reference evidence="2 3" key="1">
    <citation type="journal article" date="2017" name="Genome Biol. Evol.">
        <title>Comparative Genomic Analysis Identifies a Campylobacter Clade Deficient in Selenium Metabolism.</title>
        <authorList>
            <person name="Miller W.G."/>
            <person name="Yee E."/>
            <person name="Lopes B.S."/>
            <person name="Chapman M.H."/>
            <person name="Huynh S."/>
            <person name="Bono J.L."/>
            <person name="Parker C.T."/>
            <person name="Strachan N.J.C."/>
            <person name="Forbes K.J."/>
        </authorList>
    </citation>
    <scope>NUCLEOTIDE SEQUENCE [LARGE SCALE GENOMIC DNA]</scope>
    <source>
        <strain evidence="2 3">RM8964</strain>
    </source>
</reference>
<dbReference type="InterPro" id="IPR009989">
    <property type="entry name" value="TrbM"/>
</dbReference>
<dbReference type="RefSeq" id="WP_086333572.1">
    <property type="nucleotide sequence ID" value="NZ_CP018791.1"/>
</dbReference>
<evidence type="ECO:0000256" key="1">
    <source>
        <dbReference type="SAM" id="SignalP"/>
    </source>
</evidence>
<evidence type="ECO:0000313" key="2">
    <source>
        <dbReference type="EMBL" id="ARR02068.1"/>
    </source>
</evidence>
<dbReference type="EMBL" id="CP018791">
    <property type="protein sequence ID" value="ARR02068.1"/>
    <property type="molecule type" value="Genomic_DNA"/>
</dbReference>
<gene>
    <name evidence="2" type="ORF">CVIC8964_0653</name>
</gene>
<feature type="signal peptide" evidence="1">
    <location>
        <begin position="1"/>
        <end position="23"/>
    </location>
</feature>
<dbReference type="Proteomes" id="UP000194265">
    <property type="component" value="Chromosome"/>
</dbReference>
<dbReference type="Pfam" id="PF07424">
    <property type="entry name" value="TrbM"/>
    <property type="match status" value="1"/>
</dbReference>
<organism evidence="2 3">
    <name type="scientific">Campylobacter vicugnae</name>
    <dbReference type="NCBI Taxonomy" id="1660076"/>
    <lineage>
        <taxon>Bacteria</taxon>
        <taxon>Pseudomonadati</taxon>
        <taxon>Campylobacterota</taxon>
        <taxon>Epsilonproteobacteria</taxon>
        <taxon>Campylobacterales</taxon>
        <taxon>Campylobacteraceae</taxon>
        <taxon>Campylobacter</taxon>
    </lineage>
</organism>
<feature type="chain" id="PRO_5012123682" evidence="1">
    <location>
        <begin position="24"/>
        <end position="246"/>
    </location>
</feature>
<sequence>MKLQKTANLMLLTGALFGSIALANTNENGELTGDRRTACEVLLCLSSGQRPSECNPPLARFFAIKAKKPWKTLQMRRDFLELCPTNNGDTATSVIMADYKGMLASVNPDECKPEYLNNQFQNINRDTHIKYYKNNSLTSDSIKNRYTRINPNMPSHCPTFINHEYTDYRMPKYGCDGKYYTVAGFRRGYELVTITKEEYAKLNPNDRHYETRSYSYECGGDSSRTCYVKEEYYYQKIKIPKTCWSY</sequence>
<dbReference type="OrthoDB" id="9784009at2"/>